<proteinExistence type="predicted"/>
<feature type="chain" id="PRO_5013181665" evidence="1">
    <location>
        <begin position="23"/>
        <end position="94"/>
    </location>
</feature>
<reference evidence="3" key="1">
    <citation type="submission" date="2017-02" db="EMBL/GenBank/DDBJ databases">
        <authorList>
            <person name="Daims H."/>
        </authorList>
    </citation>
    <scope>NUCLEOTIDE SEQUENCE [LARGE SCALE GENOMIC DNA]</scope>
</reference>
<keyword evidence="1" id="KW-0732">Signal</keyword>
<dbReference type="RefSeq" id="WP_143341464.1">
    <property type="nucleotide sequence ID" value="NZ_FUKJ01000070.1"/>
</dbReference>
<dbReference type="EMBL" id="FUKJ01000070">
    <property type="protein sequence ID" value="SJM90381.1"/>
    <property type="molecule type" value="Genomic_DNA"/>
</dbReference>
<evidence type="ECO:0000313" key="3">
    <source>
        <dbReference type="Proteomes" id="UP000195442"/>
    </source>
</evidence>
<sequence length="94" mass="9219">MKTLLSIVSAAILTVAASTASAAPVQLTTAQLDGVSAGALTYASAGSFAVGLFPSTYSDTTTTVSWWGTSSSAYSSSSAFIGAVSSSAVSCSFC</sequence>
<dbReference type="Proteomes" id="UP000195442">
    <property type="component" value="Unassembled WGS sequence"/>
</dbReference>
<keyword evidence="3" id="KW-1185">Reference proteome</keyword>
<evidence type="ECO:0000256" key="1">
    <source>
        <dbReference type="SAM" id="SignalP"/>
    </source>
</evidence>
<accession>A0A1R4H2B5</accession>
<feature type="signal peptide" evidence="1">
    <location>
        <begin position="1"/>
        <end position="22"/>
    </location>
</feature>
<gene>
    <name evidence="2" type="ORF">CRENPOLYSF2_1610005</name>
</gene>
<protein>
    <submittedName>
        <fullName evidence="2">Uncharacterized protein</fullName>
    </submittedName>
</protein>
<evidence type="ECO:0000313" key="2">
    <source>
        <dbReference type="EMBL" id="SJM90381.1"/>
    </source>
</evidence>
<dbReference type="AlphaFoldDB" id="A0A1R4H2B5"/>
<organism evidence="2 3">
    <name type="scientific">Crenothrix polyspora</name>
    <dbReference type="NCBI Taxonomy" id="360316"/>
    <lineage>
        <taxon>Bacteria</taxon>
        <taxon>Pseudomonadati</taxon>
        <taxon>Pseudomonadota</taxon>
        <taxon>Gammaproteobacteria</taxon>
        <taxon>Methylococcales</taxon>
        <taxon>Crenotrichaceae</taxon>
        <taxon>Crenothrix</taxon>
    </lineage>
</organism>
<name>A0A1R4H2B5_9GAMM</name>